<protein>
    <recommendedName>
        <fullName evidence="3">Polyhydroxyalkanoic acid synthase</fullName>
    </recommendedName>
</protein>
<name>Q2N7L6_ERYLH</name>
<keyword evidence="2" id="KW-1185">Reference proteome</keyword>
<dbReference type="STRING" id="314225.ELI_11165"/>
<dbReference type="HOGENOM" id="CLU_150610_1_0_5"/>
<dbReference type="RefSeq" id="WP_011415148.1">
    <property type="nucleotide sequence ID" value="NC_007722.1"/>
</dbReference>
<accession>Q2N7L6</accession>
<evidence type="ECO:0000313" key="2">
    <source>
        <dbReference type="Proteomes" id="UP000008808"/>
    </source>
</evidence>
<dbReference type="Pfam" id="PF09650">
    <property type="entry name" value="PHA_gran_rgn"/>
    <property type="match status" value="1"/>
</dbReference>
<dbReference type="OrthoDB" id="8853368at2"/>
<evidence type="ECO:0000313" key="1">
    <source>
        <dbReference type="EMBL" id="ABC64325.1"/>
    </source>
</evidence>
<dbReference type="AlphaFoldDB" id="Q2N7L6"/>
<dbReference type="Proteomes" id="UP000008808">
    <property type="component" value="Chromosome"/>
</dbReference>
<organism evidence="1 2">
    <name type="scientific">Erythrobacter litoralis (strain HTCC2594)</name>
    <dbReference type="NCBI Taxonomy" id="314225"/>
    <lineage>
        <taxon>Bacteria</taxon>
        <taxon>Pseudomonadati</taxon>
        <taxon>Pseudomonadota</taxon>
        <taxon>Alphaproteobacteria</taxon>
        <taxon>Sphingomonadales</taxon>
        <taxon>Erythrobacteraceae</taxon>
        <taxon>Erythrobacter/Porphyrobacter group</taxon>
        <taxon>Erythrobacter</taxon>
    </lineage>
</organism>
<proteinExistence type="predicted"/>
<dbReference type="eggNOG" id="ENOG5033CDQ">
    <property type="taxonomic scope" value="Bacteria"/>
</dbReference>
<sequence>MKVPIPHELPKEEVRRRLRERSHEMADHIPGPMAEVITDWPSEDRMNMTIKAMGHDLVGSVDIEDHRMIVEVTLPPLLSFMEPVISGAMQDQGQKLLAKD</sequence>
<dbReference type="InterPro" id="IPR013433">
    <property type="entry name" value="PHA_gran_rgn"/>
</dbReference>
<dbReference type="KEGG" id="eli:ELI_11165"/>
<reference evidence="2" key="1">
    <citation type="journal article" date="2009" name="J. Bacteriol.">
        <title>Complete genome sequence of Erythrobacter litoralis HTCC2594.</title>
        <authorList>
            <person name="Oh H.M."/>
            <person name="Giovannoni S.J."/>
            <person name="Ferriera S."/>
            <person name="Johnson J."/>
            <person name="Cho J.C."/>
        </authorList>
    </citation>
    <scope>NUCLEOTIDE SEQUENCE [LARGE SCALE GENOMIC DNA]</scope>
    <source>
        <strain evidence="2">HTCC2594</strain>
    </source>
</reference>
<evidence type="ECO:0008006" key="3">
    <source>
        <dbReference type="Google" id="ProtNLM"/>
    </source>
</evidence>
<gene>
    <name evidence="1" type="ordered locus">ELI_11165</name>
</gene>
<dbReference type="EMBL" id="CP000157">
    <property type="protein sequence ID" value="ABC64325.1"/>
    <property type="molecule type" value="Genomic_DNA"/>
</dbReference>